<comment type="caution">
    <text evidence="2">The sequence shown here is derived from an EMBL/GenBank/DDBJ whole genome shotgun (WGS) entry which is preliminary data.</text>
</comment>
<feature type="compositionally biased region" description="Basic and acidic residues" evidence="1">
    <location>
        <begin position="72"/>
        <end position="90"/>
    </location>
</feature>
<sequence>VSIPQSPVLQRLEMETAADLPQATSLQLSFSKIMTTHNEERGSMISLVGKGAKSRPNHSVLKIRKKELETLGRGERREEAREVWSGSERDEEHDDDLDIPHGRVIYQKLPPKPGTKLEVKPGPLMASILTCYVGHKGLEKALYTMVSELLTPIERISRMGV</sequence>
<name>A0AAV1S9X9_9ROSI</name>
<feature type="non-terminal residue" evidence="2">
    <location>
        <position position="1"/>
    </location>
</feature>
<protein>
    <submittedName>
        <fullName evidence="2">Uncharacterized protein</fullName>
    </submittedName>
</protein>
<organism evidence="2 3">
    <name type="scientific">Dovyalis caffra</name>
    <dbReference type="NCBI Taxonomy" id="77055"/>
    <lineage>
        <taxon>Eukaryota</taxon>
        <taxon>Viridiplantae</taxon>
        <taxon>Streptophyta</taxon>
        <taxon>Embryophyta</taxon>
        <taxon>Tracheophyta</taxon>
        <taxon>Spermatophyta</taxon>
        <taxon>Magnoliopsida</taxon>
        <taxon>eudicotyledons</taxon>
        <taxon>Gunneridae</taxon>
        <taxon>Pentapetalae</taxon>
        <taxon>rosids</taxon>
        <taxon>fabids</taxon>
        <taxon>Malpighiales</taxon>
        <taxon>Salicaceae</taxon>
        <taxon>Flacourtieae</taxon>
        <taxon>Dovyalis</taxon>
    </lineage>
</organism>
<feature type="region of interest" description="Disordered" evidence="1">
    <location>
        <begin position="46"/>
        <end position="65"/>
    </location>
</feature>
<feature type="compositionally biased region" description="Basic residues" evidence="1">
    <location>
        <begin position="52"/>
        <end position="65"/>
    </location>
</feature>
<feature type="region of interest" description="Disordered" evidence="1">
    <location>
        <begin position="72"/>
        <end position="98"/>
    </location>
</feature>
<dbReference type="AlphaFoldDB" id="A0AAV1S9X9"/>
<evidence type="ECO:0000313" key="2">
    <source>
        <dbReference type="EMBL" id="CAK7347315.1"/>
    </source>
</evidence>
<dbReference type="Proteomes" id="UP001314170">
    <property type="component" value="Unassembled WGS sequence"/>
</dbReference>
<dbReference type="EMBL" id="CAWUPB010001173">
    <property type="protein sequence ID" value="CAK7347315.1"/>
    <property type="molecule type" value="Genomic_DNA"/>
</dbReference>
<evidence type="ECO:0000256" key="1">
    <source>
        <dbReference type="SAM" id="MobiDB-lite"/>
    </source>
</evidence>
<evidence type="ECO:0000313" key="3">
    <source>
        <dbReference type="Proteomes" id="UP001314170"/>
    </source>
</evidence>
<gene>
    <name evidence="2" type="ORF">DCAF_LOCUS19999</name>
</gene>
<proteinExistence type="predicted"/>
<accession>A0AAV1S9X9</accession>
<reference evidence="2 3" key="1">
    <citation type="submission" date="2024-01" db="EMBL/GenBank/DDBJ databases">
        <authorList>
            <person name="Waweru B."/>
        </authorList>
    </citation>
    <scope>NUCLEOTIDE SEQUENCE [LARGE SCALE GENOMIC DNA]</scope>
</reference>
<keyword evidence="3" id="KW-1185">Reference proteome</keyword>